<name>A0A9P4QMB6_9PLEO</name>
<dbReference type="Proteomes" id="UP000799444">
    <property type="component" value="Unassembled WGS sequence"/>
</dbReference>
<accession>A0A9P4QMB6</accession>
<organism evidence="2 3">
    <name type="scientific">Polyplosphaeria fusca</name>
    <dbReference type="NCBI Taxonomy" id="682080"/>
    <lineage>
        <taxon>Eukaryota</taxon>
        <taxon>Fungi</taxon>
        <taxon>Dikarya</taxon>
        <taxon>Ascomycota</taxon>
        <taxon>Pezizomycotina</taxon>
        <taxon>Dothideomycetes</taxon>
        <taxon>Pleosporomycetidae</taxon>
        <taxon>Pleosporales</taxon>
        <taxon>Tetraplosphaeriaceae</taxon>
        <taxon>Polyplosphaeria</taxon>
    </lineage>
</organism>
<dbReference type="EMBL" id="ML996287">
    <property type="protein sequence ID" value="KAF2728275.1"/>
    <property type="molecule type" value="Genomic_DNA"/>
</dbReference>
<evidence type="ECO:0000313" key="2">
    <source>
        <dbReference type="EMBL" id="KAF2728275.1"/>
    </source>
</evidence>
<keyword evidence="3" id="KW-1185">Reference proteome</keyword>
<dbReference type="AlphaFoldDB" id="A0A9P4QMB6"/>
<protein>
    <submittedName>
        <fullName evidence="2">Uncharacterized protein</fullName>
    </submittedName>
</protein>
<proteinExistence type="predicted"/>
<evidence type="ECO:0000256" key="1">
    <source>
        <dbReference type="SAM" id="MobiDB-lite"/>
    </source>
</evidence>
<comment type="caution">
    <text evidence="2">The sequence shown here is derived from an EMBL/GenBank/DDBJ whole genome shotgun (WGS) entry which is preliminary data.</text>
</comment>
<feature type="region of interest" description="Disordered" evidence="1">
    <location>
        <begin position="101"/>
        <end position="129"/>
    </location>
</feature>
<sequence length="160" mass="16698">MPGAAHLLFSPVWCVRPPVFHHCQPTPSPIEAAAAAAGALDLTTTASTCHPQLPDGTTDDCTVSLASSGGIELPSIAATSPEAGHRRYVLLLPLSHQTSATSRILTGRESGPPAAERRRPSCARASRSQERGSYALEGLCSLKRPASLLAPGVTTLLREI</sequence>
<reference evidence="2" key="1">
    <citation type="journal article" date="2020" name="Stud. Mycol.">
        <title>101 Dothideomycetes genomes: a test case for predicting lifestyles and emergence of pathogens.</title>
        <authorList>
            <person name="Haridas S."/>
            <person name="Albert R."/>
            <person name="Binder M."/>
            <person name="Bloem J."/>
            <person name="Labutti K."/>
            <person name="Salamov A."/>
            <person name="Andreopoulos B."/>
            <person name="Baker S."/>
            <person name="Barry K."/>
            <person name="Bills G."/>
            <person name="Bluhm B."/>
            <person name="Cannon C."/>
            <person name="Castanera R."/>
            <person name="Culley D."/>
            <person name="Daum C."/>
            <person name="Ezra D."/>
            <person name="Gonzalez J."/>
            <person name="Henrissat B."/>
            <person name="Kuo A."/>
            <person name="Liang C."/>
            <person name="Lipzen A."/>
            <person name="Lutzoni F."/>
            <person name="Magnuson J."/>
            <person name="Mondo S."/>
            <person name="Nolan M."/>
            <person name="Ohm R."/>
            <person name="Pangilinan J."/>
            <person name="Park H.-J."/>
            <person name="Ramirez L."/>
            <person name="Alfaro M."/>
            <person name="Sun H."/>
            <person name="Tritt A."/>
            <person name="Yoshinaga Y."/>
            <person name="Zwiers L.-H."/>
            <person name="Turgeon B."/>
            <person name="Goodwin S."/>
            <person name="Spatafora J."/>
            <person name="Crous P."/>
            <person name="Grigoriev I."/>
        </authorList>
    </citation>
    <scope>NUCLEOTIDE SEQUENCE</scope>
    <source>
        <strain evidence="2">CBS 125425</strain>
    </source>
</reference>
<evidence type="ECO:0000313" key="3">
    <source>
        <dbReference type="Proteomes" id="UP000799444"/>
    </source>
</evidence>
<gene>
    <name evidence="2" type="ORF">EJ04DRAFT_107251</name>
</gene>